<accession>A0A9W8RQD3</accession>
<evidence type="ECO:0000313" key="2">
    <source>
        <dbReference type="EMBL" id="KAJ4248813.1"/>
    </source>
</evidence>
<dbReference type="AlphaFoldDB" id="A0A9W8RQD3"/>
<protein>
    <recommendedName>
        <fullName evidence="4">Zn(2)-C6 fungal-type domain-containing protein</fullName>
    </recommendedName>
</protein>
<comment type="caution">
    <text evidence="2">The sequence shown here is derived from an EMBL/GenBank/DDBJ whole genome shotgun (WGS) entry which is preliminary data.</text>
</comment>
<name>A0A9W8RQD3_9HYPO</name>
<evidence type="ECO:0000256" key="1">
    <source>
        <dbReference type="SAM" id="MobiDB-lite"/>
    </source>
</evidence>
<evidence type="ECO:0000313" key="3">
    <source>
        <dbReference type="Proteomes" id="UP001152049"/>
    </source>
</evidence>
<reference evidence="2" key="1">
    <citation type="submission" date="2022-09" db="EMBL/GenBank/DDBJ databases">
        <title>Fusarium specimens isolated from Avocado Roots.</title>
        <authorList>
            <person name="Stajich J."/>
            <person name="Roper C."/>
            <person name="Heimlech-Rivalta G."/>
        </authorList>
    </citation>
    <scope>NUCLEOTIDE SEQUENCE</scope>
    <source>
        <strain evidence="2">CF00136</strain>
    </source>
</reference>
<dbReference type="EMBL" id="JAOQAZ010000035">
    <property type="protein sequence ID" value="KAJ4248813.1"/>
    <property type="molecule type" value="Genomic_DNA"/>
</dbReference>
<proteinExistence type="predicted"/>
<feature type="region of interest" description="Disordered" evidence="1">
    <location>
        <begin position="1"/>
        <end position="35"/>
    </location>
</feature>
<sequence>MPKRVRPASDGGSADTNEDLAQLLDNSERGPSKRLQHNPTVKCLVSDENDRCRRCSKRNLTCVISKNLQTIIDEKTCFQDRVMNDLKEICSAIRQLQKLSNVSQLPPLQVSSDKAVALEKPSAALSPRPTTPPSTAGHGEGSISPIDGSAENAAVDDGRAHESNGGPETSPSAYYPPPESLSPIHLSHEEPFFQENGTMENDTNRGDKRISGAACTTAADDIT</sequence>
<dbReference type="Proteomes" id="UP001152049">
    <property type="component" value="Unassembled WGS sequence"/>
</dbReference>
<evidence type="ECO:0008006" key="4">
    <source>
        <dbReference type="Google" id="ProtNLM"/>
    </source>
</evidence>
<gene>
    <name evidence="2" type="ORF">NW762_012651</name>
</gene>
<keyword evidence="3" id="KW-1185">Reference proteome</keyword>
<feature type="region of interest" description="Disordered" evidence="1">
    <location>
        <begin position="113"/>
        <end position="223"/>
    </location>
</feature>
<organism evidence="2 3">
    <name type="scientific">Fusarium torreyae</name>
    <dbReference type="NCBI Taxonomy" id="1237075"/>
    <lineage>
        <taxon>Eukaryota</taxon>
        <taxon>Fungi</taxon>
        <taxon>Dikarya</taxon>
        <taxon>Ascomycota</taxon>
        <taxon>Pezizomycotina</taxon>
        <taxon>Sordariomycetes</taxon>
        <taxon>Hypocreomycetidae</taxon>
        <taxon>Hypocreales</taxon>
        <taxon>Nectriaceae</taxon>
        <taxon>Fusarium</taxon>
    </lineage>
</organism>